<sequence>MAKPKRTKRGTVCPSCGQIRGLKPRARVCTTCAKRKVPPLARFHAARELVPPLVGAQPTNGSRPKAKLRLVWTGAYQAPPLRQSRAKGFGLLRRLIRAIKRAVWP</sequence>
<dbReference type="AlphaFoldDB" id="A0A1G2RYL4"/>
<proteinExistence type="predicted"/>
<reference evidence="1 2" key="1">
    <citation type="journal article" date="2016" name="Nat. Commun.">
        <title>Thousands of microbial genomes shed light on interconnected biogeochemical processes in an aquifer system.</title>
        <authorList>
            <person name="Anantharaman K."/>
            <person name="Brown C.T."/>
            <person name="Hug L.A."/>
            <person name="Sharon I."/>
            <person name="Castelle C.J."/>
            <person name="Probst A.J."/>
            <person name="Thomas B.C."/>
            <person name="Singh A."/>
            <person name="Wilkins M.J."/>
            <person name="Karaoz U."/>
            <person name="Brodie E.L."/>
            <person name="Williams K.H."/>
            <person name="Hubbard S.S."/>
            <person name="Banfield J.F."/>
        </authorList>
    </citation>
    <scope>NUCLEOTIDE SEQUENCE [LARGE SCALE GENOMIC DNA]</scope>
</reference>
<accession>A0A1G2RYL4</accession>
<dbReference type="Proteomes" id="UP000178222">
    <property type="component" value="Unassembled WGS sequence"/>
</dbReference>
<gene>
    <name evidence="1" type="ORF">A3J30_03485</name>
</gene>
<evidence type="ECO:0000313" key="1">
    <source>
        <dbReference type="EMBL" id="OHA77402.1"/>
    </source>
</evidence>
<name>A0A1G2RYL4_9BACT</name>
<comment type="caution">
    <text evidence="1">The sequence shown here is derived from an EMBL/GenBank/DDBJ whole genome shotgun (WGS) entry which is preliminary data.</text>
</comment>
<dbReference type="EMBL" id="MHUL01000006">
    <property type="protein sequence ID" value="OHA77402.1"/>
    <property type="molecule type" value="Genomic_DNA"/>
</dbReference>
<protein>
    <submittedName>
        <fullName evidence="1">Uncharacterized protein</fullName>
    </submittedName>
</protein>
<organism evidence="1 2">
    <name type="scientific">Candidatus Wildermuthbacteria bacterium RIFCSPLOWO2_02_FULL_47_9c</name>
    <dbReference type="NCBI Taxonomy" id="1802466"/>
    <lineage>
        <taxon>Bacteria</taxon>
        <taxon>Candidatus Wildermuthiibacteriota</taxon>
    </lineage>
</organism>
<evidence type="ECO:0000313" key="2">
    <source>
        <dbReference type="Proteomes" id="UP000178222"/>
    </source>
</evidence>